<evidence type="ECO:0000313" key="1">
    <source>
        <dbReference type="EMBL" id="EJX03199.1"/>
    </source>
</evidence>
<gene>
    <name evidence="1" type="ORF">EVA_08696</name>
</gene>
<protein>
    <submittedName>
        <fullName evidence="1">Uncharacterized protein</fullName>
    </submittedName>
</protein>
<organism evidence="1">
    <name type="scientific">gut metagenome</name>
    <dbReference type="NCBI Taxonomy" id="749906"/>
    <lineage>
        <taxon>unclassified sequences</taxon>
        <taxon>metagenomes</taxon>
        <taxon>organismal metagenomes</taxon>
    </lineage>
</organism>
<sequence length="45" mass="4946">MCLPGFGCLGAEALNKTGEMSGFTFISPRGRILLLQFFNTLFFKA</sequence>
<dbReference type="AlphaFoldDB" id="J9G8L0"/>
<reference evidence="1" key="1">
    <citation type="journal article" date="2012" name="PLoS ONE">
        <title>Gene sets for utilization of primary and secondary nutrition supplies in the distal gut of endangered iberian lynx.</title>
        <authorList>
            <person name="Alcaide M."/>
            <person name="Messina E."/>
            <person name="Richter M."/>
            <person name="Bargiela R."/>
            <person name="Peplies J."/>
            <person name="Huws S.A."/>
            <person name="Newbold C.J."/>
            <person name="Golyshin P.N."/>
            <person name="Simon M.A."/>
            <person name="Lopez G."/>
            <person name="Yakimov M.M."/>
            <person name="Ferrer M."/>
        </authorList>
    </citation>
    <scope>NUCLEOTIDE SEQUENCE</scope>
</reference>
<proteinExistence type="predicted"/>
<name>J9G8L0_9ZZZZ</name>
<dbReference type="EMBL" id="AMCI01002259">
    <property type="protein sequence ID" value="EJX03199.1"/>
    <property type="molecule type" value="Genomic_DNA"/>
</dbReference>
<comment type="caution">
    <text evidence="1">The sequence shown here is derived from an EMBL/GenBank/DDBJ whole genome shotgun (WGS) entry which is preliminary data.</text>
</comment>
<accession>J9G8L0</accession>